<proteinExistence type="predicted"/>
<dbReference type="AlphaFoldDB" id="A0A3M3X9M7"/>
<dbReference type="Pfam" id="PF12729">
    <property type="entry name" value="4HB_MCP_1"/>
    <property type="match status" value="1"/>
</dbReference>
<dbReference type="InterPro" id="IPR024478">
    <property type="entry name" value="HlyB_4HB_MCP"/>
</dbReference>
<protein>
    <submittedName>
        <fullName evidence="3">Methyl-accepting chemotaxis protein I</fullName>
    </submittedName>
</protein>
<evidence type="ECO:0000313" key="4">
    <source>
        <dbReference type="Proteomes" id="UP000275613"/>
    </source>
</evidence>
<feature type="domain" description="Chemotaxis methyl-accepting receptor HlyB-like 4HB MCP" evidence="2">
    <location>
        <begin position="5"/>
        <end position="146"/>
    </location>
</feature>
<gene>
    <name evidence="3" type="ORF">ALQ39_100997</name>
</gene>
<keyword evidence="1" id="KW-0472">Membrane</keyword>
<evidence type="ECO:0000313" key="3">
    <source>
        <dbReference type="EMBL" id="RMO66625.1"/>
    </source>
</evidence>
<reference evidence="3 4" key="1">
    <citation type="submission" date="2018-08" db="EMBL/GenBank/DDBJ databases">
        <title>Recombination of ecologically and evolutionarily significant loci maintains genetic cohesion in the Pseudomonas syringae species complex.</title>
        <authorList>
            <person name="Dillon M."/>
            <person name="Thakur S."/>
            <person name="Almeida R.N.D."/>
            <person name="Weir B.S."/>
            <person name="Guttman D.S."/>
        </authorList>
    </citation>
    <scope>NUCLEOTIDE SEQUENCE [LARGE SCALE GENOMIC DNA]</scope>
    <source>
        <strain evidence="3 4">ICMP 4316</strain>
    </source>
</reference>
<comment type="caution">
    <text evidence="3">The sequence shown here is derived from an EMBL/GenBank/DDBJ whole genome shotgun (WGS) entry which is preliminary data.</text>
</comment>
<sequence>MDRRFKIATRTLACFAVMVLLVLGLGIFSLAQLSSIRAKGLEIENGSLPGIALGDAIALAFSTTRYDVMKMLSARSADQLVQARDELMQRESVFAKAIDAYQPFIDSPGERELIEGVGKTFKDYARHAEQVHALITVGQEDAGRLLAWTSETR</sequence>
<evidence type="ECO:0000259" key="2">
    <source>
        <dbReference type="Pfam" id="PF12729"/>
    </source>
</evidence>
<organism evidence="3 4">
    <name type="scientific">Pseudomonas amygdali pv. eriobotryae</name>
    <dbReference type="NCBI Taxonomy" id="129137"/>
    <lineage>
        <taxon>Bacteria</taxon>
        <taxon>Pseudomonadati</taxon>
        <taxon>Pseudomonadota</taxon>
        <taxon>Gammaproteobacteria</taxon>
        <taxon>Pseudomonadales</taxon>
        <taxon>Pseudomonadaceae</taxon>
        <taxon>Pseudomonas</taxon>
        <taxon>Pseudomonas amygdali</taxon>
    </lineage>
</organism>
<evidence type="ECO:0000256" key="1">
    <source>
        <dbReference type="SAM" id="Phobius"/>
    </source>
</evidence>
<dbReference type="EMBL" id="RBPV01000016">
    <property type="protein sequence ID" value="RMO66625.1"/>
    <property type="molecule type" value="Genomic_DNA"/>
</dbReference>
<keyword evidence="1" id="KW-1133">Transmembrane helix</keyword>
<dbReference type="Proteomes" id="UP000275613">
    <property type="component" value="Unassembled WGS sequence"/>
</dbReference>
<name>A0A3M3X9M7_PSEA0</name>
<keyword evidence="1" id="KW-0812">Transmembrane</keyword>
<feature type="transmembrane region" description="Helical" evidence="1">
    <location>
        <begin position="12"/>
        <end position="34"/>
    </location>
</feature>
<accession>A0A3M3X9M7</accession>